<reference evidence="1 2" key="1">
    <citation type="submission" date="2023-07" db="EMBL/GenBank/DDBJ databases">
        <title>Genomic Encyclopedia of Type Strains, Phase IV (KMG-IV): sequencing the most valuable type-strain genomes for metagenomic binning, comparative biology and taxonomic classification.</title>
        <authorList>
            <person name="Goeker M."/>
        </authorList>
    </citation>
    <scope>NUCLEOTIDE SEQUENCE [LARGE SCALE GENOMIC DNA]</scope>
    <source>
        <strain evidence="1 2">DSM 27594</strain>
    </source>
</reference>
<protein>
    <submittedName>
        <fullName evidence="1">Arginine exporter protein ArgO</fullName>
    </submittedName>
</protein>
<organism evidence="1 2">
    <name type="scientific">Neobacillus ginsengisoli</name>
    <dbReference type="NCBI Taxonomy" id="904295"/>
    <lineage>
        <taxon>Bacteria</taxon>
        <taxon>Bacillati</taxon>
        <taxon>Bacillota</taxon>
        <taxon>Bacilli</taxon>
        <taxon>Bacillales</taxon>
        <taxon>Bacillaceae</taxon>
        <taxon>Neobacillus</taxon>
    </lineage>
</organism>
<dbReference type="EMBL" id="JAUSTW010000005">
    <property type="protein sequence ID" value="MDQ0200221.1"/>
    <property type="molecule type" value="Genomic_DNA"/>
</dbReference>
<keyword evidence="2" id="KW-1185">Reference proteome</keyword>
<dbReference type="Proteomes" id="UP001224122">
    <property type="component" value="Unassembled WGS sequence"/>
</dbReference>
<comment type="caution">
    <text evidence="1">The sequence shown here is derived from an EMBL/GenBank/DDBJ whole genome shotgun (WGS) entry which is preliminary data.</text>
</comment>
<evidence type="ECO:0000313" key="1">
    <source>
        <dbReference type="EMBL" id="MDQ0200221.1"/>
    </source>
</evidence>
<dbReference type="RefSeq" id="WP_307409834.1">
    <property type="nucleotide sequence ID" value="NZ_JAUSTW010000005.1"/>
</dbReference>
<proteinExistence type="predicted"/>
<evidence type="ECO:0000313" key="2">
    <source>
        <dbReference type="Proteomes" id="UP001224122"/>
    </source>
</evidence>
<name>A0ABT9XXY0_9BACI</name>
<sequence>MLEAILHGMILAFGLILLLGVQNVFVFNQGASQSDFVRALPVIITASIL</sequence>
<accession>A0ABT9XXY0</accession>
<gene>
    <name evidence="1" type="ORF">J2S10_003404</name>
</gene>